<reference evidence="1 2" key="1">
    <citation type="journal article" date="2018" name="J. Invertebr. Pathol.">
        <title>New genotyping method for the causative agent of crayfish plague (Aphanomyces astaci) based on whole genome data.</title>
        <authorList>
            <person name="Minardi D."/>
            <person name="Studholme D.J."/>
            <person name="van der Giezen M."/>
            <person name="Pretto T."/>
            <person name="Oidtmann B."/>
        </authorList>
    </citation>
    <scope>NUCLEOTIDE SEQUENCE [LARGE SCALE GENOMIC DNA]</scope>
    <source>
        <strain evidence="1 2">KB13</strain>
    </source>
</reference>
<evidence type="ECO:0000313" key="2">
    <source>
        <dbReference type="Proteomes" id="UP000275652"/>
    </source>
</evidence>
<dbReference type="PANTHER" id="PTHR37067">
    <property type="entry name" value="PX DOMAIN-CONTAINING PROTEIN"/>
    <property type="match status" value="1"/>
</dbReference>
<name>A0A9X8HFS9_APHAT</name>
<proteinExistence type="predicted"/>
<organism evidence="1 2">
    <name type="scientific">Aphanomyces astaci</name>
    <name type="common">Crayfish plague agent</name>
    <dbReference type="NCBI Taxonomy" id="112090"/>
    <lineage>
        <taxon>Eukaryota</taxon>
        <taxon>Sar</taxon>
        <taxon>Stramenopiles</taxon>
        <taxon>Oomycota</taxon>
        <taxon>Saprolegniomycetes</taxon>
        <taxon>Saprolegniales</taxon>
        <taxon>Verrucalvaceae</taxon>
        <taxon>Aphanomyces</taxon>
    </lineage>
</organism>
<dbReference type="Proteomes" id="UP000275652">
    <property type="component" value="Unassembled WGS sequence"/>
</dbReference>
<dbReference type="PANTHER" id="PTHR37067:SF3">
    <property type="entry name" value="PX DOMAIN-CONTAINING PROTEIN"/>
    <property type="match status" value="1"/>
</dbReference>
<evidence type="ECO:0000313" key="1">
    <source>
        <dbReference type="EMBL" id="RLO12657.1"/>
    </source>
</evidence>
<dbReference type="AlphaFoldDB" id="A0A9X8HFS9"/>
<sequence>MVRRTPYQKKWALKFGIEISELDPITSQVTSCICLFCKFLGRSTVVYAGRKRKSTGNVQFWKYPFRAENIEKHMQTQHAFWASQTSRLQTLHNYWDISNDTVTFKMSASVINGIIGELMFKKEDELSATDHEENDDVDDAVAQAEKLSARAADSKRRAMELFVEQEDRSYVATIKTPMKLELSIGYVSAGMSFRQTAEAIGMTHRTCNIAKLAGLSDTIVGQWVRILVGGCLQQIANLLADDDLWAFALAFDGSKHRGTTNQTKFNDGWNSIRRWRFSQLRRFCSGMASVFANTTSVESDFSILKWEKDEFRMNLLDLSLDGIFQAKQFKLLGLLDPNPVPQADDDDDNDA</sequence>
<comment type="caution">
    <text evidence="1">The sequence shown here is derived from an EMBL/GenBank/DDBJ whole genome shotgun (WGS) entry which is preliminary data.</text>
</comment>
<accession>A0A9X8HFS9</accession>
<dbReference type="EMBL" id="QUTI01012828">
    <property type="protein sequence ID" value="RLO12657.1"/>
    <property type="molecule type" value="Genomic_DNA"/>
</dbReference>
<protein>
    <submittedName>
        <fullName evidence="1">Uncharacterized protein</fullName>
    </submittedName>
</protein>
<gene>
    <name evidence="1" type="ORF">DYB28_007102</name>
</gene>